<dbReference type="SUPFAM" id="SSF46955">
    <property type="entry name" value="Putative DNA-binding domain"/>
    <property type="match status" value="1"/>
</dbReference>
<name>A0A9W6P7A8_9ACTN</name>
<evidence type="ECO:0000313" key="7">
    <source>
        <dbReference type="Proteomes" id="UP001165092"/>
    </source>
</evidence>
<dbReference type="GO" id="GO:0003700">
    <property type="term" value="F:DNA-binding transcription factor activity"/>
    <property type="evidence" value="ECO:0007669"/>
    <property type="project" value="InterPro"/>
</dbReference>
<keyword evidence="1" id="KW-0678">Repressor</keyword>
<gene>
    <name evidence="6" type="ORF">Nans01_27350</name>
</gene>
<evidence type="ECO:0000256" key="2">
    <source>
        <dbReference type="ARBA" id="ARBA00023015"/>
    </source>
</evidence>
<accession>A0A9W6P7A8</accession>
<dbReference type="AlphaFoldDB" id="A0A9W6P7A8"/>
<dbReference type="GO" id="GO:0003677">
    <property type="term" value="F:DNA binding"/>
    <property type="evidence" value="ECO:0007669"/>
    <property type="project" value="UniProtKB-KW"/>
</dbReference>
<keyword evidence="4" id="KW-0804">Transcription</keyword>
<keyword evidence="7" id="KW-1185">Reference proteome</keyword>
<dbReference type="PANTHER" id="PTHR30204:SF69">
    <property type="entry name" value="MERR-FAMILY TRANSCRIPTIONAL REGULATOR"/>
    <property type="match status" value="1"/>
</dbReference>
<evidence type="ECO:0000256" key="4">
    <source>
        <dbReference type="ARBA" id="ARBA00023163"/>
    </source>
</evidence>
<dbReference type="InterPro" id="IPR047057">
    <property type="entry name" value="MerR_fam"/>
</dbReference>
<evidence type="ECO:0000256" key="1">
    <source>
        <dbReference type="ARBA" id="ARBA00022491"/>
    </source>
</evidence>
<dbReference type="InterPro" id="IPR009061">
    <property type="entry name" value="DNA-bd_dom_put_sf"/>
</dbReference>
<dbReference type="PANTHER" id="PTHR30204">
    <property type="entry name" value="REDOX-CYCLING DRUG-SENSING TRANSCRIPTIONAL ACTIVATOR SOXR"/>
    <property type="match status" value="1"/>
</dbReference>
<dbReference type="SMART" id="SM00422">
    <property type="entry name" value="HTH_MERR"/>
    <property type="match status" value="1"/>
</dbReference>
<proteinExistence type="predicted"/>
<reference evidence="6" key="1">
    <citation type="submission" date="2023-02" db="EMBL/GenBank/DDBJ databases">
        <title>Nocardiopsis ansamitocini NBRC 112285.</title>
        <authorList>
            <person name="Ichikawa N."/>
            <person name="Sato H."/>
            <person name="Tonouchi N."/>
        </authorList>
    </citation>
    <scope>NUCLEOTIDE SEQUENCE</scope>
    <source>
        <strain evidence="6">NBRC 112285</strain>
    </source>
</reference>
<dbReference type="PROSITE" id="PS50937">
    <property type="entry name" value="HTH_MERR_2"/>
    <property type="match status" value="1"/>
</dbReference>
<evidence type="ECO:0000259" key="5">
    <source>
        <dbReference type="PROSITE" id="PS50937"/>
    </source>
</evidence>
<dbReference type="InterPro" id="IPR000551">
    <property type="entry name" value="MerR-type_HTH_dom"/>
</dbReference>
<dbReference type="Proteomes" id="UP001165092">
    <property type="component" value="Unassembled WGS sequence"/>
</dbReference>
<dbReference type="RefSeq" id="WP_285759872.1">
    <property type="nucleotide sequence ID" value="NZ_BSQG01000004.1"/>
</dbReference>
<dbReference type="Pfam" id="PF13411">
    <property type="entry name" value="MerR_1"/>
    <property type="match status" value="1"/>
</dbReference>
<dbReference type="EMBL" id="BSQG01000004">
    <property type="protein sequence ID" value="GLU48384.1"/>
    <property type="molecule type" value="Genomic_DNA"/>
</dbReference>
<evidence type="ECO:0000313" key="6">
    <source>
        <dbReference type="EMBL" id="GLU48384.1"/>
    </source>
</evidence>
<comment type="caution">
    <text evidence="6">The sequence shown here is derived from an EMBL/GenBank/DDBJ whole genome shotgun (WGS) entry which is preliminary data.</text>
</comment>
<dbReference type="Gene3D" id="1.10.1660.10">
    <property type="match status" value="1"/>
</dbReference>
<protein>
    <recommendedName>
        <fullName evidence="5">HTH merR-type domain-containing protein</fullName>
    </recommendedName>
</protein>
<keyword evidence="2" id="KW-0805">Transcription regulation</keyword>
<feature type="domain" description="HTH merR-type" evidence="5">
    <location>
        <begin position="1"/>
        <end position="71"/>
    </location>
</feature>
<keyword evidence="3" id="KW-0238">DNA-binding</keyword>
<organism evidence="6 7">
    <name type="scientific">Nocardiopsis ansamitocini</name>
    <dbReference type="NCBI Taxonomy" id="1670832"/>
    <lineage>
        <taxon>Bacteria</taxon>
        <taxon>Bacillati</taxon>
        <taxon>Actinomycetota</taxon>
        <taxon>Actinomycetes</taxon>
        <taxon>Streptosporangiales</taxon>
        <taxon>Nocardiopsidaceae</taxon>
        <taxon>Nocardiopsis</taxon>
    </lineage>
</organism>
<sequence>MLSISDFSEMCALPTQTLRFYHSEGLLVPAEVDERTGYRSYTFEQVETAMLVMVLRGAGLSVKQVRQALDAPDTVPALLEEHTEALHRRREAEDEALREAHAFVHTWPQVRRSHTPDMTVVSKVVPPTPHTAGDHYDWDAVGAAVASTVGEVTAALEARGATVAGTPWRGNAVETPEQRERSMTLEGPHWLVKVPVEAPSDVLADLPPDMEVQTFEGRDELVVFIPGKETMAKHATALSWLTTHSLEEGYLEKGYVADTARVRTMLSEDGVESRACLLRLDSLEGLDSAEETA</sequence>
<evidence type="ECO:0000256" key="3">
    <source>
        <dbReference type="ARBA" id="ARBA00023125"/>
    </source>
</evidence>